<dbReference type="NCBIfam" id="TIGR02532">
    <property type="entry name" value="IV_pilin_GFxxxE"/>
    <property type="match status" value="1"/>
</dbReference>
<comment type="caution">
    <text evidence="2">The sequence shown here is derived from an EMBL/GenBank/DDBJ whole genome shotgun (WGS) entry which is preliminary data.</text>
</comment>
<accession>A0ABQ0CDD5</accession>
<organism evidence="2 3">
    <name type="scientific">Candidatus Magnetaquiglobus chichijimensis</name>
    <dbReference type="NCBI Taxonomy" id="3141448"/>
    <lineage>
        <taxon>Bacteria</taxon>
        <taxon>Pseudomonadati</taxon>
        <taxon>Pseudomonadota</taxon>
        <taxon>Magnetococcia</taxon>
        <taxon>Magnetococcales</taxon>
        <taxon>Candidatus Magnetaquicoccaceae</taxon>
        <taxon>Candidatus Magnetaquiglobus</taxon>
    </lineage>
</organism>
<keyword evidence="3" id="KW-1185">Reference proteome</keyword>
<reference evidence="2 3" key="1">
    <citation type="submission" date="2024-09" db="EMBL/GenBank/DDBJ databases">
        <title>Draft genome sequence of Candidatus Magnetaquicoccaceae bacterium FCR-1.</title>
        <authorList>
            <person name="Shimoshige H."/>
            <person name="Shimamura S."/>
            <person name="Taoka A."/>
            <person name="Kobayashi H."/>
            <person name="Maekawa T."/>
        </authorList>
    </citation>
    <scope>NUCLEOTIDE SEQUENCE [LARGE SCALE GENOMIC DNA]</scope>
    <source>
        <strain evidence="2 3">FCR-1</strain>
    </source>
</reference>
<name>A0ABQ0CDD5_9PROT</name>
<dbReference type="InterPro" id="IPR012902">
    <property type="entry name" value="N_methyl_site"/>
</dbReference>
<proteinExistence type="predicted"/>
<dbReference type="Gene3D" id="3.30.700.10">
    <property type="entry name" value="Glycoprotein, Type 4 Pilin"/>
    <property type="match status" value="1"/>
</dbReference>
<dbReference type="InterPro" id="IPR045584">
    <property type="entry name" value="Pilin-like"/>
</dbReference>
<dbReference type="Proteomes" id="UP001628193">
    <property type="component" value="Unassembled WGS sequence"/>
</dbReference>
<dbReference type="SUPFAM" id="SSF54523">
    <property type="entry name" value="Pili subunits"/>
    <property type="match status" value="1"/>
</dbReference>
<evidence type="ECO:0000313" key="3">
    <source>
        <dbReference type="Proteomes" id="UP001628193"/>
    </source>
</evidence>
<keyword evidence="1" id="KW-0472">Membrane</keyword>
<protein>
    <recommendedName>
        <fullName evidence="4">Prepilin-type N-terminal cleavage/methylation domain-containing protein</fullName>
    </recommendedName>
</protein>
<gene>
    <name evidence="2" type="ORF">SIID45300_03255</name>
</gene>
<keyword evidence="1" id="KW-0812">Transmembrane</keyword>
<dbReference type="EMBL" id="BAAFGK010000005">
    <property type="protein sequence ID" value="GAB0058896.1"/>
    <property type="molecule type" value="Genomic_DNA"/>
</dbReference>
<keyword evidence="1" id="KW-1133">Transmembrane helix</keyword>
<sequence length="191" mass="20819">MNRPYAHVSREGGWTLFELMIAVTIIGILASVAIPSMVGYIYEAESNEAVEMAGRISKAVKIFVEQRPNVPAEDIEALIAPGSGKKGNLVPGGAAADQLTSIIPTLTIPTDARFKYEISLDVIEQPFAVHMCIRAVSLYNEQREILYSNEASKLPTWDNNVYRTKFVDTTNALLPGKWCNADGSVATTDQG</sequence>
<evidence type="ECO:0000313" key="2">
    <source>
        <dbReference type="EMBL" id="GAB0058896.1"/>
    </source>
</evidence>
<evidence type="ECO:0008006" key="4">
    <source>
        <dbReference type="Google" id="ProtNLM"/>
    </source>
</evidence>
<evidence type="ECO:0000256" key="1">
    <source>
        <dbReference type="SAM" id="Phobius"/>
    </source>
</evidence>
<feature type="transmembrane region" description="Helical" evidence="1">
    <location>
        <begin position="20"/>
        <end position="42"/>
    </location>
</feature>
<dbReference type="Pfam" id="PF07963">
    <property type="entry name" value="N_methyl"/>
    <property type="match status" value="1"/>
</dbReference>
<dbReference type="RefSeq" id="WP_420906616.1">
    <property type="nucleotide sequence ID" value="NZ_BAAFGK010000005.1"/>
</dbReference>